<protein>
    <recommendedName>
        <fullName evidence="4">DUF3325 domain-containing protein</fullName>
    </recommendedName>
</protein>
<evidence type="ECO:0000256" key="1">
    <source>
        <dbReference type="SAM" id="Phobius"/>
    </source>
</evidence>
<organism evidence="2 3">
    <name type="scientific">Pseudoalteromonas porphyrae</name>
    <dbReference type="NCBI Taxonomy" id="187330"/>
    <lineage>
        <taxon>Bacteria</taxon>
        <taxon>Pseudomonadati</taxon>
        <taxon>Pseudomonadota</taxon>
        <taxon>Gammaproteobacteria</taxon>
        <taxon>Alteromonadales</taxon>
        <taxon>Pseudoalteromonadaceae</taxon>
        <taxon>Pseudoalteromonas</taxon>
    </lineage>
</organism>
<dbReference type="Pfam" id="PF11804">
    <property type="entry name" value="DUF3325"/>
    <property type="match status" value="1"/>
</dbReference>
<keyword evidence="1" id="KW-0812">Transmembrane</keyword>
<dbReference type="Proteomes" id="UP000037848">
    <property type="component" value="Unassembled WGS sequence"/>
</dbReference>
<dbReference type="EMBL" id="LHPH01000008">
    <property type="protein sequence ID" value="KPH63512.1"/>
    <property type="molecule type" value="Genomic_DNA"/>
</dbReference>
<proteinExistence type="predicted"/>
<dbReference type="OrthoDB" id="6316353at2"/>
<dbReference type="InterPro" id="IPR021762">
    <property type="entry name" value="DUF3325"/>
</dbReference>
<dbReference type="STRING" id="187330.AMS58_04680"/>
<accession>A0A0N1EL59</accession>
<keyword evidence="1" id="KW-0472">Membrane</keyword>
<dbReference type="AlphaFoldDB" id="A0A0N1EL59"/>
<keyword evidence="3" id="KW-1185">Reference proteome</keyword>
<gene>
    <name evidence="2" type="ORF">ADS77_09575</name>
</gene>
<evidence type="ECO:0008006" key="4">
    <source>
        <dbReference type="Google" id="ProtNLM"/>
    </source>
</evidence>
<keyword evidence="1" id="KW-1133">Transmembrane helix</keyword>
<feature type="transmembrane region" description="Helical" evidence="1">
    <location>
        <begin position="41"/>
        <end position="62"/>
    </location>
</feature>
<feature type="transmembrane region" description="Helical" evidence="1">
    <location>
        <begin position="68"/>
        <end position="89"/>
    </location>
</feature>
<comment type="caution">
    <text evidence="2">The sequence shown here is derived from an EMBL/GenBank/DDBJ whole genome shotgun (WGS) entry which is preliminary data.</text>
</comment>
<feature type="transmembrane region" description="Helical" evidence="1">
    <location>
        <begin position="6"/>
        <end position="21"/>
    </location>
</feature>
<reference evidence="2 3" key="1">
    <citation type="submission" date="2015-08" db="EMBL/GenBank/DDBJ databases">
        <title>Draft Genome Sequence of Pseudoalteromonas porphyrae UCD-SED14.</title>
        <authorList>
            <person name="Coil D.A."/>
            <person name="Jospin G."/>
            <person name="Lee R.D."/>
            <person name="Eisen J.A."/>
        </authorList>
    </citation>
    <scope>NUCLEOTIDE SEQUENCE [LARGE SCALE GENOMIC DNA]</scope>
    <source>
        <strain evidence="2 3">UCD-SED14</strain>
    </source>
</reference>
<evidence type="ECO:0000313" key="2">
    <source>
        <dbReference type="EMBL" id="KPH63512.1"/>
    </source>
</evidence>
<sequence length="105" mass="11289">MLILAQILLQLIGFALLSLSIPRHFSQVFQHTSRPTKRTVLALRCGGYAFVILAVIIAVNSWGVSLGLVYSVATATLTATTLTVLLAYISKLLTVVGRGFTPTTK</sequence>
<name>A0A0N1EL59_9GAMM</name>
<dbReference type="PATRIC" id="fig|187330.3.peg.4000"/>
<evidence type="ECO:0000313" key="3">
    <source>
        <dbReference type="Proteomes" id="UP000037848"/>
    </source>
</evidence>
<dbReference type="RefSeq" id="WP_054454092.1">
    <property type="nucleotide sequence ID" value="NZ_LHPH01000008.1"/>
</dbReference>